<dbReference type="Gene3D" id="1.10.10.10">
    <property type="entry name" value="Winged helix-like DNA-binding domain superfamily/Winged helix DNA-binding domain"/>
    <property type="match status" value="1"/>
</dbReference>
<dbReference type="GO" id="GO:0006355">
    <property type="term" value="P:regulation of DNA-templated transcription"/>
    <property type="evidence" value="ECO:0007669"/>
    <property type="project" value="InterPro"/>
</dbReference>
<dbReference type="PRINTS" id="PR00364">
    <property type="entry name" value="DISEASERSIST"/>
</dbReference>
<dbReference type="GO" id="GO:0003677">
    <property type="term" value="F:DNA binding"/>
    <property type="evidence" value="ECO:0007669"/>
    <property type="project" value="UniProtKB-UniRule"/>
</dbReference>
<evidence type="ECO:0000256" key="2">
    <source>
        <dbReference type="ARBA" id="ARBA00023015"/>
    </source>
</evidence>
<dbReference type="SMART" id="SM00862">
    <property type="entry name" value="Trans_reg_C"/>
    <property type="match status" value="1"/>
</dbReference>
<keyword evidence="4" id="KW-0804">Transcription</keyword>
<dbReference type="PANTHER" id="PTHR35807:SF1">
    <property type="entry name" value="TRANSCRIPTIONAL REGULATOR REDD"/>
    <property type="match status" value="1"/>
</dbReference>
<dbReference type="InterPro" id="IPR051677">
    <property type="entry name" value="AfsR-DnrI-RedD_regulator"/>
</dbReference>
<dbReference type="RefSeq" id="WP_075975625.1">
    <property type="nucleotide sequence ID" value="NZ_MKQR01000016.1"/>
</dbReference>
<keyword evidence="2" id="KW-0805">Transcription regulation</keyword>
<dbReference type="SMART" id="SM00028">
    <property type="entry name" value="TPR"/>
    <property type="match status" value="5"/>
</dbReference>
<comment type="similarity">
    <text evidence="1">Belongs to the AfsR/DnrI/RedD regulatory family.</text>
</comment>
<dbReference type="AlphaFoldDB" id="A0A1Q9LKA4"/>
<dbReference type="Pfam" id="PF13424">
    <property type="entry name" value="TPR_12"/>
    <property type="match status" value="1"/>
</dbReference>
<evidence type="ECO:0000256" key="3">
    <source>
        <dbReference type="ARBA" id="ARBA00023125"/>
    </source>
</evidence>
<dbReference type="InterPro" id="IPR011990">
    <property type="entry name" value="TPR-like_helical_dom_sf"/>
</dbReference>
<feature type="domain" description="OmpR/PhoB-type" evidence="6">
    <location>
        <begin position="1"/>
        <end position="102"/>
    </location>
</feature>
<dbReference type="SUPFAM" id="SSF48452">
    <property type="entry name" value="TPR-like"/>
    <property type="match status" value="3"/>
</dbReference>
<organism evidence="7 8">
    <name type="scientific">Actinokineospora bangkokensis</name>
    <dbReference type="NCBI Taxonomy" id="1193682"/>
    <lineage>
        <taxon>Bacteria</taxon>
        <taxon>Bacillati</taxon>
        <taxon>Actinomycetota</taxon>
        <taxon>Actinomycetes</taxon>
        <taxon>Pseudonocardiales</taxon>
        <taxon>Pseudonocardiaceae</taxon>
        <taxon>Actinokineospora</taxon>
    </lineage>
</organism>
<dbReference type="InterPro" id="IPR027417">
    <property type="entry name" value="P-loop_NTPase"/>
</dbReference>
<proteinExistence type="inferred from homology"/>
<dbReference type="InterPro" id="IPR036388">
    <property type="entry name" value="WH-like_DNA-bd_sf"/>
</dbReference>
<dbReference type="SMART" id="SM01043">
    <property type="entry name" value="BTAD"/>
    <property type="match status" value="1"/>
</dbReference>
<name>A0A1Q9LKA4_9PSEU</name>
<evidence type="ECO:0000256" key="5">
    <source>
        <dbReference type="PROSITE-ProRule" id="PRU01091"/>
    </source>
</evidence>
<dbReference type="InterPro" id="IPR016032">
    <property type="entry name" value="Sig_transdc_resp-reg_C-effctor"/>
</dbReference>
<dbReference type="InterPro" id="IPR019734">
    <property type="entry name" value="TPR_rpt"/>
</dbReference>
<dbReference type="SUPFAM" id="SSF46894">
    <property type="entry name" value="C-terminal effector domain of the bipartite response regulators"/>
    <property type="match status" value="1"/>
</dbReference>
<dbReference type="Gene3D" id="1.25.40.10">
    <property type="entry name" value="Tetratricopeptide repeat domain"/>
    <property type="match status" value="3"/>
</dbReference>
<dbReference type="CDD" id="cd15831">
    <property type="entry name" value="BTAD"/>
    <property type="match status" value="1"/>
</dbReference>
<gene>
    <name evidence="7" type="ORF">BJP25_20635</name>
</gene>
<accession>A0A1Q9LKA4</accession>
<sequence length="940" mass="101249">MTERDGGGTRRVRARVLGELAVLVDGTPLALGHARQRAVLAALLVEADRIVPVDRLVERVWGADPPLRANSVVRTYMSHLRRALAPAGLAITWRGSGYQLALDPQSVDLHRFTALVGRARAAHDPERALELVDEALALWTGDALADVDTEWAGTVRDRLARERTTAAVDRVDWALALGRHREVLAELATRAEDAPLDERTAAQYVLALHRDGRAADALAHYQRVRERLAEQLGADPGQALRALHQRILTGDPGLDLDLDGAAAPRQDPDPGVADTAADVPRQLPAAPAPFVGRHAELDRIAAAGGAPVVISAISGAGGIGKTWLALHWAHRNAHRFPDGQLFVDLRGFSPDGAPMDPAVAVRGFLAALGVSPGRVPVDPHAQSALFRSLVARRRVLVVLDNAVDSAQVGPLLPGSPSCTVVVTSRNRLAGLVAGHGARYLPLDVLGDAEARALLVDHLGPQRPAAEPAAVAELIALCAGFPLALAIVAARAHTQPRLPLAAVTAELRELGIDALDGDDPSASLPAVLSWSMRSLSTEQADLFALLGDAAGPDFSQEAAAALAGVPVRAARAALRGLAEASLVTQDLGGRHRVHDLIRRYAADLDHPDRVAAQRRLVLFYLHTSRAVDAALSPHRRPVDLAPLVAGVEPHPITSIADALAWSDLEHANLLAAQATAAQHGWDDLVWQLAWYASSYHLRQGHRHESLLMWERAVTAAERLPHRGNRILAHRLIGIAHARLEHHGEGITHLHRALNLAEQLEDLDQQAHTHFSLARAYEHLGDLRAASDHSLNALTAAKTLGQPVFTADALNLAGWHKARLGDHDTAKALCTEALTRYRTNNEDVGTAIALDSLGYIAHHTHDHHTAVTLYQEALALFRTQGDVYEVATTLDNLGHPLKALGHHQAAREAWEEALTLMRHQDRTEDLTRVQHHLSDLTHTPTH</sequence>
<dbReference type="Pfam" id="PF03704">
    <property type="entry name" value="BTAD"/>
    <property type="match status" value="1"/>
</dbReference>
<evidence type="ECO:0000256" key="1">
    <source>
        <dbReference type="ARBA" id="ARBA00005820"/>
    </source>
</evidence>
<dbReference type="InterPro" id="IPR005158">
    <property type="entry name" value="BTAD"/>
</dbReference>
<dbReference type="SUPFAM" id="SSF52540">
    <property type="entry name" value="P-loop containing nucleoside triphosphate hydrolases"/>
    <property type="match status" value="1"/>
</dbReference>
<evidence type="ECO:0000259" key="6">
    <source>
        <dbReference type="PROSITE" id="PS51755"/>
    </source>
</evidence>
<dbReference type="Gene3D" id="3.40.50.300">
    <property type="entry name" value="P-loop containing nucleotide triphosphate hydrolases"/>
    <property type="match status" value="1"/>
</dbReference>
<keyword evidence="8" id="KW-1185">Reference proteome</keyword>
<keyword evidence="3 5" id="KW-0238">DNA-binding</keyword>
<dbReference type="GO" id="GO:0043531">
    <property type="term" value="F:ADP binding"/>
    <property type="evidence" value="ECO:0007669"/>
    <property type="project" value="InterPro"/>
</dbReference>
<dbReference type="Proteomes" id="UP000186040">
    <property type="component" value="Unassembled WGS sequence"/>
</dbReference>
<dbReference type="EMBL" id="MKQR01000016">
    <property type="protein sequence ID" value="OLR92481.1"/>
    <property type="molecule type" value="Genomic_DNA"/>
</dbReference>
<evidence type="ECO:0000313" key="8">
    <source>
        <dbReference type="Proteomes" id="UP000186040"/>
    </source>
</evidence>
<dbReference type="STRING" id="1193682.BJP25_20635"/>
<dbReference type="InterPro" id="IPR001867">
    <property type="entry name" value="OmpR/PhoB-type_DNA-bd"/>
</dbReference>
<dbReference type="GO" id="GO:0000160">
    <property type="term" value="P:phosphorelay signal transduction system"/>
    <property type="evidence" value="ECO:0007669"/>
    <property type="project" value="InterPro"/>
</dbReference>
<dbReference type="PANTHER" id="PTHR35807">
    <property type="entry name" value="TRANSCRIPTIONAL REGULATOR REDD-RELATED"/>
    <property type="match status" value="1"/>
</dbReference>
<dbReference type="CDD" id="cd00383">
    <property type="entry name" value="trans_reg_C"/>
    <property type="match status" value="1"/>
</dbReference>
<protein>
    <recommendedName>
        <fullName evidence="6">OmpR/PhoB-type domain-containing protein</fullName>
    </recommendedName>
</protein>
<comment type="caution">
    <text evidence="7">The sequence shown here is derived from an EMBL/GenBank/DDBJ whole genome shotgun (WGS) entry which is preliminary data.</text>
</comment>
<dbReference type="PROSITE" id="PS51755">
    <property type="entry name" value="OMPR_PHOB"/>
    <property type="match status" value="1"/>
</dbReference>
<dbReference type="Pfam" id="PF00486">
    <property type="entry name" value="Trans_reg_C"/>
    <property type="match status" value="1"/>
</dbReference>
<evidence type="ECO:0000313" key="7">
    <source>
        <dbReference type="EMBL" id="OLR92481.1"/>
    </source>
</evidence>
<dbReference type="OrthoDB" id="3275754at2"/>
<reference evidence="7 8" key="1">
    <citation type="submission" date="2016-10" db="EMBL/GenBank/DDBJ databases">
        <title>The Draft Genome Sequence of Actinokineospora bangkokensis 44EHWT reveals the biosynthetic pathway of antifungal compounds Thailandins with unusual extender unit butylmalonyl-CoA.</title>
        <authorList>
            <person name="Greule A."/>
            <person name="Intra B."/>
            <person name="Flemming S."/>
            <person name="Rommel M.G."/>
            <person name="Panbangred W."/>
            <person name="Bechthold A."/>
        </authorList>
    </citation>
    <scope>NUCLEOTIDE SEQUENCE [LARGE SCALE GENOMIC DNA]</scope>
    <source>
        <strain evidence="7 8">44EHW</strain>
    </source>
</reference>
<evidence type="ECO:0000256" key="4">
    <source>
        <dbReference type="ARBA" id="ARBA00023163"/>
    </source>
</evidence>
<feature type="DNA-binding region" description="OmpR/PhoB-type" evidence="5">
    <location>
        <begin position="1"/>
        <end position="102"/>
    </location>
</feature>